<keyword evidence="2" id="KW-0472">Membrane</keyword>
<feature type="region of interest" description="Disordered" evidence="1">
    <location>
        <begin position="1"/>
        <end position="20"/>
    </location>
</feature>
<feature type="transmembrane region" description="Helical" evidence="2">
    <location>
        <begin position="582"/>
        <end position="609"/>
    </location>
</feature>
<dbReference type="Proteomes" id="UP001165267">
    <property type="component" value="Unassembled WGS sequence"/>
</dbReference>
<protein>
    <submittedName>
        <fullName evidence="3">Uncharacterized protein</fullName>
    </submittedName>
</protein>
<sequence length="640" mass="70235">MPIWGDPSRHPRTGSIAVHNASYSPGSDDFKVSDCALHIARKGRFKSLGNGLFVPKGYRSRSRARIEGNTANERYHRAAYESSQRISTALWASRHRASTNVPYGQQMDLSDDALVKARFYRQDNLRFNREFENPQYGLSERNQRAVKCSRWAHYFNGVTELGAAPTGMLLKFSKLLSMPKRDEKSLGSQVRVCGALALVCAAVAGMSTGISAMLKPGTKLIASGISEDIHKLVASFSAIAALGALGSLTAGAASCMMTKCATLSPALMMRLQANQDKHLHRLYLLVNDVKDKPNAAHILTVALKRKIPVQFCNEAGQPILLSRLIDDVRNSPGQFQAKQAMQKTMGSYLTENSPAGDTPNDFLDETANKAELLKRENHVVAFTNLIEHVKLQKDPSHNFNDIRTRCDAGVENKLRPGAVNLSANFVGLLGFARAAESMKKWNSPEFLNQRDRDIKNPEKASAMRFCADNILNNPHQYGPLTRALSNMSEGLRVVNHGILLSLNYQLTRPFAHLAGRITERVFDIPNSRVTSFSIGRLMASSIWAVVDAFVLLSLAAGQGFAFTGPDYGTKLTFPLQVPMGLFTLPIAIISTAAQMTLVAVPAAILMWAAKGAVNLEGWKGNIVRSEVSTSGKSRETFRWT</sequence>
<feature type="transmembrane region" description="Helical" evidence="2">
    <location>
        <begin position="190"/>
        <end position="212"/>
    </location>
</feature>
<organism evidence="3 4">
    <name type="scientific">Limnobacter parvus</name>
    <dbReference type="NCBI Taxonomy" id="2939690"/>
    <lineage>
        <taxon>Bacteria</taxon>
        <taxon>Pseudomonadati</taxon>
        <taxon>Pseudomonadota</taxon>
        <taxon>Betaproteobacteria</taxon>
        <taxon>Burkholderiales</taxon>
        <taxon>Burkholderiaceae</taxon>
        <taxon>Limnobacter</taxon>
    </lineage>
</organism>
<keyword evidence="2" id="KW-0812">Transmembrane</keyword>
<dbReference type="RefSeq" id="WP_257511714.1">
    <property type="nucleotide sequence ID" value="NZ_JANKHG010000017.1"/>
</dbReference>
<gene>
    <name evidence="3" type="ORF">NSP04_07425</name>
</gene>
<evidence type="ECO:0000313" key="4">
    <source>
        <dbReference type="Proteomes" id="UP001165267"/>
    </source>
</evidence>
<comment type="caution">
    <text evidence="3">The sequence shown here is derived from an EMBL/GenBank/DDBJ whole genome shotgun (WGS) entry which is preliminary data.</text>
</comment>
<name>A0ABT1XGR9_9BURK</name>
<keyword evidence="2" id="KW-1133">Transmembrane helix</keyword>
<feature type="transmembrane region" description="Helical" evidence="2">
    <location>
        <begin position="542"/>
        <end position="562"/>
    </location>
</feature>
<evidence type="ECO:0000256" key="2">
    <source>
        <dbReference type="SAM" id="Phobius"/>
    </source>
</evidence>
<accession>A0ABT1XGR9</accession>
<keyword evidence="4" id="KW-1185">Reference proteome</keyword>
<evidence type="ECO:0000313" key="3">
    <source>
        <dbReference type="EMBL" id="MCR2746475.1"/>
    </source>
</evidence>
<feature type="transmembrane region" description="Helical" evidence="2">
    <location>
        <begin position="232"/>
        <end position="253"/>
    </location>
</feature>
<reference evidence="3" key="1">
    <citation type="submission" date="2022-07" db="EMBL/GenBank/DDBJ databases">
        <authorList>
            <person name="Xamxidin M."/>
        </authorList>
    </citation>
    <scope>NUCLEOTIDE SEQUENCE</scope>
    <source>
        <strain evidence="3">YS8-69</strain>
    </source>
</reference>
<dbReference type="EMBL" id="JANKHG010000017">
    <property type="protein sequence ID" value="MCR2746475.1"/>
    <property type="molecule type" value="Genomic_DNA"/>
</dbReference>
<proteinExistence type="predicted"/>
<evidence type="ECO:0000256" key="1">
    <source>
        <dbReference type="SAM" id="MobiDB-lite"/>
    </source>
</evidence>